<feature type="compositionally biased region" description="Basic and acidic residues" evidence="5">
    <location>
        <begin position="97"/>
        <end position="129"/>
    </location>
</feature>
<feature type="region of interest" description="Disordered" evidence="5">
    <location>
        <begin position="1"/>
        <end position="129"/>
    </location>
</feature>
<dbReference type="InterPro" id="IPR025907">
    <property type="entry name" value="Phostensin/Taperin_PP1-bd_dom"/>
</dbReference>
<evidence type="ECO:0000256" key="3">
    <source>
        <dbReference type="ARBA" id="ARBA00022553"/>
    </source>
</evidence>
<dbReference type="GO" id="GO:0003779">
    <property type="term" value="F:actin binding"/>
    <property type="evidence" value="ECO:0007669"/>
    <property type="project" value="UniProtKB-KW"/>
</dbReference>
<dbReference type="RefSeq" id="XP_017340640.2">
    <property type="nucleotide sequence ID" value="XM_017485151.2"/>
</dbReference>
<feature type="compositionally biased region" description="Basic and acidic residues" evidence="5">
    <location>
        <begin position="554"/>
        <end position="583"/>
    </location>
</feature>
<feature type="compositionally biased region" description="Polar residues" evidence="5">
    <location>
        <begin position="584"/>
        <end position="595"/>
    </location>
</feature>
<evidence type="ECO:0000259" key="6">
    <source>
        <dbReference type="Pfam" id="PF13914"/>
    </source>
</evidence>
<feature type="region of interest" description="Disordered" evidence="5">
    <location>
        <begin position="554"/>
        <end position="676"/>
    </location>
</feature>
<feature type="region of interest" description="Disordered" evidence="5">
    <location>
        <begin position="386"/>
        <end position="406"/>
    </location>
</feature>
<feature type="compositionally biased region" description="Polar residues" evidence="5">
    <location>
        <begin position="749"/>
        <end position="780"/>
    </location>
</feature>
<dbReference type="PANTHER" id="PTHR21685">
    <property type="entry name" value="TON-B BOX DOMAIN"/>
    <property type="match status" value="1"/>
</dbReference>
<evidence type="ECO:0000256" key="2">
    <source>
        <dbReference type="ARBA" id="ARBA00022490"/>
    </source>
</evidence>
<reference evidence="8" key="1">
    <citation type="journal article" date="2016" name="Nat. Commun.">
        <title>The channel catfish genome sequence provides insights into the evolution of scale formation in teleosts.</title>
        <authorList>
            <person name="Liu Z."/>
            <person name="Liu S."/>
            <person name="Yao J."/>
            <person name="Bao L."/>
            <person name="Zhang J."/>
            <person name="Li Y."/>
            <person name="Jiang C."/>
            <person name="Sun L."/>
            <person name="Wang R."/>
            <person name="Zhang Y."/>
            <person name="Zhou T."/>
            <person name="Zeng Q."/>
            <person name="Fu Q."/>
            <person name="Gao S."/>
            <person name="Li N."/>
            <person name="Koren S."/>
            <person name="Jiang Y."/>
            <person name="Zimin A."/>
            <person name="Xu P."/>
            <person name="Phillippy A.M."/>
            <person name="Geng X."/>
            <person name="Song L."/>
            <person name="Sun F."/>
            <person name="Li C."/>
            <person name="Wang X."/>
            <person name="Chen A."/>
            <person name="Jin Y."/>
            <person name="Yuan Z."/>
            <person name="Yang Y."/>
            <person name="Tan S."/>
            <person name="Peatman E."/>
            <person name="Lu J."/>
            <person name="Qin Z."/>
            <person name="Dunham R."/>
            <person name="Li Z."/>
            <person name="Sonstegard T."/>
            <person name="Feng J."/>
            <person name="Danzmann R.G."/>
            <person name="Schroeder S."/>
            <person name="Scheffler B."/>
            <person name="Duke M.V."/>
            <person name="Ballard L."/>
            <person name="Kucuktas H."/>
            <person name="Kaltenboeck L."/>
            <person name="Liu H."/>
            <person name="Armbruster J."/>
            <person name="Xie Y."/>
            <person name="Kirby M.L."/>
            <person name="Tian Y."/>
            <person name="Flanagan M.E."/>
            <person name="Mu W."/>
            <person name="Waldbieser G.C."/>
        </authorList>
    </citation>
    <scope>NUCLEOTIDE SEQUENCE [LARGE SCALE GENOMIC DNA]</scope>
    <source>
        <strain evidence="8">SDA103</strain>
    </source>
</reference>
<protein>
    <submittedName>
        <fullName evidence="9">Phostensin</fullName>
    </submittedName>
</protein>
<evidence type="ECO:0000256" key="4">
    <source>
        <dbReference type="ARBA" id="ARBA00023203"/>
    </source>
</evidence>
<proteinExistence type="predicted"/>
<feature type="region of interest" description="Disordered" evidence="5">
    <location>
        <begin position="446"/>
        <end position="477"/>
    </location>
</feature>
<gene>
    <name evidence="9" type="primary">ppp1r18</name>
</gene>
<evidence type="ECO:0000256" key="5">
    <source>
        <dbReference type="SAM" id="MobiDB-lite"/>
    </source>
</evidence>
<evidence type="ECO:0000313" key="9">
    <source>
        <dbReference type="RefSeq" id="XP_017340640.2"/>
    </source>
</evidence>
<keyword evidence="4" id="KW-0009">Actin-binding</keyword>
<dbReference type="OrthoDB" id="8965062at2759"/>
<evidence type="ECO:0000256" key="1">
    <source>
        <dbReference type="ARBA" id="ARBA00004496"/>
    </source>
</evidence>
<dbReference type="GO" id="GO:0019902">
    <property type="term" value="F:phosphatase binding"/>
    <property type="evidence" value="ECO:0007669"/>
    <property type="project" value="InterPro"/>
</dbReference>
<dbReference type="Proteomes" id="UP000221080">
    <property type="component" value="Chromosome 14"/>
</dbReference>
<dbReference type="InterPro" id="IPR025903">
    <property type="entry name" value="Phostensin/Taperin_N_dom"/>
</dbReference>
<feature type="region of interest" description="Disordered" evidence="5">
    <location>
        <begin position="940"/>
        <end position="974"/>
    </location>
</feature>
<evidence type="ECO:0000313" key="8">
    <source>
        <dbReference type="Proteomes" id="UP000221080"/>
    </source>
</evidence>
<keyword evidence="8" id="KW-1185">Reference proteome</keyword>
<dbReference type="PANTHER" id="PTHR21685:SF0">
    <property type="entry name" value="PHOSTENSIN"/>
    <property type="match status" value="1"/>
</dbReference>
<feature type="compositionally biased region" description="Basic and acidic residues" evidence="5">
    <location>
        <begin position="13"/>
        <end position="35"/>
    </location>
</feature>
<feature type="compositionally biased region" description="Polar residues" evidence="5">
    <location>
        <begin position="86"/>
        <end position="96"/>
    </location>
</feature>
<dbReference type="GO" id="GO:0005737">
    <property type="term" value="C:cytoplasm"/>
    <property type="evidence" value="ECO:0007669"/>
    <property type="project" value="UniProtKB-SubCell"/>
</dbReference>
<feature type="compositionally biased region" description="Acidic residues" evidence="5">
    <location>
        <begin position="957"/>
        <end position="966"/>
    </location>
</feature>
<name>A0A2D0SEH1_ICTPU</name>
<feature type="compositionally biased region" description="Basic and acidic residues" evidence="5">
    <location>
        <begin position="945"/>
        <end position="956"/>
    </location>
</feature>
<feature type="compositionally biased region" description="Low complexity" evidence="5">
    <location>
        <begin position="650"/>
        <end position="659"/>
    </location>
</feature>
<dbReference type="AlphaFoldDB" id="A0A2D0SEH1"/>
<sequence>MSVSIMPEWKQQLLERKRREEEEREKREREEEERLASMPAWKRQIIQRRRAKQEDGGEKEREKVREVEREFEPDTVSIDPIGKNYFISSQNGFTKEQQMKEMEKGNNEGKRQRESNYERMSGEEKEKYNEREDNRGKWRDREINRGKHMERTRERDIIEGMKEREGDADRGRKVGDRDYVLFPLVSAIHTIKAENIFIIENRKNQIEMIERDGERETEEGKKQGIRMDLKEFLGGGQKVTEICVSEVLIIKPSMKEERIKEDRKQMNEDEKKMTLGVIEREGEVTECRRVSQLISKFGKNCKTPCRSKSSDCFIPVELGGEMRKDEKKGGDRKDGCGTRGIINAFRGVPKRSFSFSEQVCKERRVLERSYSDRRKREIEGGVYKEEKREEERNEIGNEAVNKTDRNSEISTFKGELKRFREQNKQKRIIKKDKLSRETENEIEEIQRERNDRKQQTEFQNESTKTVKHGQAVAPVPQSMITFSGGEIESQSNREKQGMSMTLNEALHHRGEVLIPRSVFYGISEQNSRKDRDEIRRVERRLSWKAGRPLTRVESLRERIWQKERGGTEGEDDRVREAEMESRQEVASPQSLSQFDVTREVSKEELPVCVPPSLSVKRESSVLTEQHDGVIQAPEREKEREEDLLGEDYIPPSQSSSSSSSPPPPFGHTQPAMSRIYNLKPVTSRANVCITERNLDIQAHSGGVIKIRPGGQFTPGPPKKQTEISSLRSVQRKVEQLPLKEQEVRRQNDGEASQRQNACETCQDQNLDMQKSQTHTISKPSSEPRAQIQLPEVSTSTTNSINAQIEPIVKTSSTPLFTIRSASGGPGKRGTTITITPRKSGPSGTPVSSVTTPKMPSPSVTTPKEPSSSVTTAKAPSNKPELHKKRYPTAEEIEVIGGYQNLERSCLVKNRGSPKMVRVCFDDSQLECVCMYLSETSLLEEEGSSDDFRRMEEKKEENDEEEEDDDGVIGAGRGMKRVLRVDESCRR</sequence>
<feature type="compositionally biased region" description="Basic and acidic residues" evidence="5">
    <location>
        <begin position="731"/>
        <end position="748"/>
    </location>
</feature>
<feature type="compositionally biased region" description="Polar residues" evidence="5">
    <location>
        <begin position="830"/>
        <end position="874"/>
    </location>
</feature>
<evidence type="ECO:0000259" key="7">
    <source>
        <dbReference type="Pfam" id="PF13916"/>
    </source>
</evidence>
<feature type="compositionally biased region" description="Basic and acidic residues" evidence="5">
    <location>
        <begin position="446"/>
        <end position="455"/>
    </location>
</feature>
<dbReference type="Pfam" id="PF13914">
    <property type="entry name" value="Phostensin"/>
    <property type="match status" value="1"/>
</dbReference>
<feature type="domain" description="Phostensin/Taperin PP1-binding" evidence="6">
    <location>
        <begin position="812"/>
        <end position="938"/>
    </location>
</feature>
<reference evidence="9" key="2">
    <citation type="submission" date="2025-08" db="UniProtKB">
        <authorList>
            <consortium name="RefSeq"/>
        </authorList>
    </citation>
    <scope>IDENTIFICATION</scope>
    <source>
        <tissue evidence="9">Blood</tissue>
    </source>
</reference>
<feature type="compositionally biased region" description="Basic and acidic residues" evidence="5">
    <location>
        <begin position="615"/>
        <end position="642"/>
    </location>
</feature>
<feature type="compositionally biased region" description="Basic and acidic residues" evidence="5">
    <location>
        <begin position="52"/>
        <end position="72"/>
    </location>
</feature>
<feature type="region of interest" description="Disordered" evidence="5">
    <location>
        <begin position="815"/>
        <end position="880"/>
    </location>
</feature>
<feature type="domain" description="Phostensin/Taperin N-terminal" evidence="7">
    <location>
        <begin position="32"/>
        <end position="95"/>
    </location>
</feature>
<feature type="region of interest" description="Disordered" evidence="5">
    <location>
        <begin position="705"/>
        <end position="798"/>
    </location>
</feature>
<dbReference type="Pfam" id="PF13916">
    <property type="entry name" value="Phostensin_N"/>
    <property type="match status" value="1"/>
</dbReference>
<dbReference type="InterPro" id="IPR026671">
    <property type="entry name" value="PPP1R18/Tprn"/>
</dbReference>
<comment type="subcellular location">
    <subcellularLocation>
        <location evidence="1">Cytoplasm</location>
    </subcellularLocation>
</comment>
<dbReference type="KEGG" id="ipu:108274793"/>
<keyword evidence="3" id="KW-0597">Phosphoprotein</keyword>
<feature type="compositionally biased region" description="Basic and acidic residues" evidence="5">
    <location>
        <begin position="596"/>
        <end position="605"/>
    </location>
</feature>
<dbReference type="GeneID" id="108274793"/>
<dbReference type="CTD" id="170954"/>
<accession>A0A2D0SEH1</accession>
<keyword evidence="2" id="KW-0963">Cytoplasm</keyword>
<organism evidence="8 9">
    <name type="scientific">Ictalurus punctatus</name>
    <name type="common">Channel catfish</name>
    <name type="synonym">Silurus punctatus</name>
    <dbReference type="NCBI Taxonomy" id="7998"/>
    <lineage>
        <taxon>Eukaryota</taxon>
        <taxon>Metazoa</taxon>
        <taxon>Chordata</taxon>
        <taxon>Craniata</taxon>
        <taxon>Vertebrata</taxon>
        <taxon>Euteleostomi</taxon>
        <taxon>Actinopterygii</taxon>
        <taxon>Neopterygii</taxon>
        <taxon>Teleostei</taxon>
        <taxon>Ostariophysi</taxon>
        <taxon>Siluriformes</taxon>
        <taxon>Ictaluridae</taxon>
        <taxon>Ictalurus</taxon>
    </lineage>
</organism>